<dbReference type="AlphaFoldDB" id="C5S4U0"/>
<dbReference type="Proteomes" id="UP000005532">
    <property type="component" value="Unassembled WGS sequence"/>
</dbReference>
<accession>C5S4U0</accession>
<dbReference type="OrthoDB" id="9815372at2"/>
<organism evidence="1 2">
    <name type="scientific">Actinobacillus minor NM305</name>
    <dbReference type="NCBI Taxonomy" id="637911"/>
    <lineage>
        <taxon>Bacteria</taxon>
        <taxon>Pseudomonadati</taxon>
        <taxon>Pseudomonadota</taxon>
        <taxon>Gammaproteobacteria</taxon>
        <taxon>Pasteurellales</taxon>
        <taxon>Pasteurellaceae</taxon>
        <taxon>Actinobacillus</taxon>
    </lineage>
</organism>
<name>C5S4U0_9PAST</name>
<sequence>MEIKADFSALFSSIRKMGITELVPFSIDFNSKPVEIVVEGLSSSKGIEVPIADVKPDPDSGVFTYQGEHVVLFIPDHSFKYDEAILDPKNNGNKYHLTDCRTLEQMRKSGRFERYHATNNRKGIFHISGSLTTQEAEVELSVCKNCLAALNYRNYTLNRIRVFNEFNLEDFFNHYETFFRKIPNDKKPSKPGYVDDWEEISKHYRESVNFTCEECHVNLELYRYLLDVHHKNGVKQDNKEENLKAMCKLCHSQEAFHSHMIVKQEDELLIKKLRREQGIF</sequence>
<evidence type="ECO:0000313" key="2">
    <source>
        <dbReference type="Proteomes" id="UP000005532"/>
    </source>
</evidence>
<dbReference type="eggNOG" id="COG1403">
    <property type="taxonomic scope" value="Bacteria"/>
</dbReference>
<proteinExistence type="predicted"/>
<evidence type="ECO:0008006" key="3">
    <source>
        <dbReference type="Google" id="ProtNLM"/>
    </source>
</evidence>
<comment type="caution">
    <text evidence="1">The sequence shown here is derived from an EMBL/GenBank/DDBJ whole genome shotgun (WGS) entry which is preliminary data.</text>
</comment>
<dbReference type="EMBL" id="ACQL01000154">
    <property type="protein sequence ID" value="EER46087.1"/>
    <property type="molecule type" value="Genomic_DNA"/>
</dbReference>
<protein>
    <recommendedName>
        <fullName evidence="3">HNH nuclease domain-containing protein</fullName>
    </recommendedName>
</protein>
<gene>
    <name evidence="1" type="ORF">AM305_03168</name>
</gene>
<reference evidence="1 2" key="1">
    <citation type="journal article" date="2010" name="Vet. Microbiol.">
        <title>Production of haemolysins by strains of the Actinobacillus minor/porcitonsillarum complex.</title>
        <authorList>
            <person name="Arya G."/>
            <person name="Niven D.F."/>
        </authorList>
    </citation>
    <scope>NUCLEOTIDE SEQUENCE [LARGE SCALE GENOMIC DNA]</scope>
    <source>
        <strain evidence="1 2">NM305</strain>
    </source>
</reference>
<evidence type="ECO:0000313" key="1">
    <source>
        <dbReference type="EMBL" id="EER46087.1"/>
    </source>
</evidence>
<dbReference type="RefSeq" id="WP_005826000.1">
    <property type="nucleotide sequence ID" value="NZ_ACQL01000154.1"/>
</dbReference>